<dbReference type="AlphaFoldDB" id="W1XVP6"/>
<keyword evidence="1" id="KW-0378">Hydrolase</keyword>
<evidence type="ECO:0000313" key="1">
    <source>
        <dbReference type="EMBL" id="ETJ34423.1"/>
    </source>
</evidence>
<reference evidence="1" key="1">
    <citation type="submission" date="2013-12" db="EMBL/GenBank/DDBJ databases">
        <title>A Varibaculum cambriense genome reconstructed from a premature infant gut community with otherwise low bacterial novelty that shifts toward anaerobic metabolism during the third week of life.</title>
        <authorList>
            <person name="Brown C.T."/>
            <person name="Sharon I."/>
            <person name="Thomas B.C."/>
            <person name="Castelle C.J."/>
            <person name="Morowitz M.J."/>
            <person name="Banfield J.F."/>
        </authorList>
    </citation>
    <scope>NUCLEOTIDE SEQUENCE</scope>
</reference>
<proteinExistence type="predicted"/>
<dbReference type="EMBL" id="AZMM01011152">
    <property type="protein sequence ID" value="ETJ34423.1"/>
    <property type="molecule type" value="Genomic_DNA"/>
</dbReference>
<gene>
    <name evidence="1" type="ORF">Q604_UNBC11152G0001</name>
</gene>
<feature type="non-terminal residue" evidence="1">
    <location>
        <position position="1"/>
    </location>
</feature>
<organism evidence="1">
    <name type="scientific">human gut metagenome</name>
    <dbReference type="NCBI Taxonomy" id="408170"/>
    <lineage>
        <taxon>unclassified sequences</taxon>
        <taxon>metagenomes</taxon>
        <taxon>organismal metagenomes</taxon>
    </lineage>
</organism>
<feature type="non-terminal residue" evidence="1">
    <location>
        <position position="78"/>
    </location>
</feature>
<protein>
    <submittedName>
        <fullName evidence="1">Serine protease EspC EPEC-secreted proteinC</fullName>
    </submittedName>
</protein>
<keyword evidence="1" id="KW-0645">Protease</keyword>
<dbReference type="Gene3D" id="2.40.10.120">
    <property type="match status" value="1"/>
</dbReference>
<dbReference type="GO" id="GO:0006508">
    <property type="term" value="P:proteolysis"/>
    <property type="evidence" value="ECO:0007669"/>
    <property type="project" value="UniProtKB-KW"/>
</dbReference>
<name>W1XVP6_9ZZZZ</name>
<sequence length="78" mass="8379">HADFNLSAAEALERYGIDFNGKKQIIGFRVGAGATGVTSYGVGQAYNPLLRSASMFQLNWNNMLATNNTGGFYNEVTG</sequence>
<comment type="caution">
    <text evidence="1">The sequence shown here is derived from an EMBL/GenBank/DDBJ whole genome shotgun (WGS) entry which is preliminary data.</text>
</comment>
<dbReference type="GO" id="GO:0008233">
    <property type="term" value="F:peptidase activity"/>
    <property type="evidence" value="ECO:0007669"/>
    <property type="project" value="UniProtKB-KW"/>
</dbReference>
<accession>W1XVP6</accession>